<evidence type="ECO:0000256" key="1">
    <source>
        <dbReference type="SAM" id="MobiDB-lite"/>
    </source>
</evidence>
<comment type="caution">
    <text evidence="3">The sequence shown here is derived from an EMBL/GenBank/DDBJ whole genome shotgun (WGS) entry which is preliminary data.</text>
</comment>
<feature type="compositionally biased region" description="Low complexity" evidence="1">
    <location>
        <begin position="7"/>
        <end position="29"/>
    </location>
</feature>
<dbReference type="EMBL" id="JAAVJL010000004">
    <property type="protein sequence ID" value="NMF60927.1"/>
    <property type="molecule type" value="Genomic_DNA"/>
</dbReference>
<accession>A0ABX1M4F6</accession>
<dbReference type="SMART" id="SM00849">
    <property type="entry name" value="Lactamase_B"/>
    <property type="match status" value="1"/>
</dbReference>
<sequence length="326" mass="35752">MSDSLLPATSQAQAQKQAPKAAPTQTPKPTSKDKPLPVVKKIGLQDAGLKLQKVGQGVYALVANADIPPVIQTVAICNGGIVIGSDSVLVIDPFHSPQLAELMIATVKSLTDKPIKYVLNTHYHFARTGGNTTFIKLGIPVIGRGAIREYIYMGKDGTKGFTPPNLVLNSQVTLDLWLGDRQVKIEPVDGHAAGTDLVVYVPDAKVLFTGDMVFHKRIPYTGDSDIRKWQGSLARLITNFPNAKVVPGEGEVTDVTGVKDQQTYFSWLENLAFQWKAQNLTKEQVLEKFAKVPDAYKDYKFQSLYSLTLVSAYEQFTRSQNIPLIP</sequence>
<name>A0ABX1M4F6_9CYAN</name>
<evidence type="ECO:0000259" key="2">
    <source>
        <dbReference type="SMART" id="SM00849"/>
    </source>
</evidence>
<dbReference type="PANTHER" id="PTHR42951:SF4">
    <property type="entry name" value="ACYL-COENZYME A THIOESTERASE MBLAC2"/>
    <property type="match status" value="1"/>
</dbReference>
<dbReference type="InterPro" id="IPR050855">
    <property type="entry name" value="NDM-1-like"/>
</dbReference>
<dbReference type="InterPro" id="IPR036866">
    <property type="entry name" value="RibonucZ/Hydroxyglut_hydro"/>
</dbReference>
<evidence type="ECO:0000313" key="3">
    <source>
        <dbReference type="EMBL" id="NMF60927.1"/>
    </source>
</evidence>
<dbReference type="SUPFAM" id="SSF56281">
    <property type="entry name" value="Metallo-hydrolase/oxidoreductase"/>
    <property type="match status" value="1"/>
</dbReference>
<organism evidence="3 4">
    <name type="scientific">Pseudanabaena yagii GIHE-NHR1</name>
    <dbReference type="NCBI Taxonomy" id="2722753"/>
    <lineage>
        <taxon>Bacteria</taxon>
        <taxon>Bacillati</taxon>
        <taxon>Cyanobacteriota</taxon>
        <taxon>Cyanophyceae</taxon>
        <taxon>Pseudanabaenales</taxon>
        <taxon>Pseudanabaenaceae</taxon>
        <taxon>Pseudanabaena</taxon>
        <taxon>Pseudanabaena yagii</taxon>
    </lineage>
</organism>
<evidence type="ECO:0000313" key="4">
    <source>
        <dbReference type="Proteomes" id="UP000738376"/>
    </source>
</evidence>
<dbReference type="Proteomes" id="UP000738376">
    <property type="component" value="Unassembled WGS sequence"/>
</dbReference>
<dbReference type="Gene3D" id="3.60.15.10">
    <property type="entry name" value="Ribonuclease Z/Hydroxyacylglutathione hydrolase-like"/>
    <property type="match status" value="1"/>
</dbReference>
<reference evidence="3 4" key="1">
    <citation type="submission" date="2020-03" db="EMBL/GenBank/DDBJ databases">
        <title>Draft Genome Sequence of 2-Methylisoborneol Producing Pseudanabaena yagii Strain GIHE-NHR1 Isolated from North Han River in South Korea.</title>
        <authorList>
            <person name="Jeong J."/>
        </authorList>
    </citation>
    <scope>NUCLEOTIDE SEQUENCE [LARGE SCALE GENOMIC DNA]</scope>
    <source>
        <strain evidence="3 4">GIHE-NHR1</strain>
    </source>
</reference>
<gene>
    <name evidence="3" type="ORF">HC246_23590</name>
</gene>
<keyword evidence="4" id="KW-1185">Reference proteome</keyword>
<feature type="domain" description="Metallo-beta-lactamase" evidence="2">
    <location>
        <begin position="76"/>
        <end position="249"/>
    </location>
</feature>
<dbReference type="PANTHER" id="PTHR42951">
    <property type="entry name" value="METALLO-BETA-LACTAMASE DOMAIN-CONTAINING"/>
    <property type="match status" value="1"/>
</dbReference>
<feature type="region of interest" description="Disordered" evidence="1">
    <location>
        <begin position="1"/>
        <end position="36"/>
    </location>
</feature>
<dbReference type="CDD" id="cd16282">
    <property type="entry name" value="metallo-hydrolase-like_MBL-fold"/>
    <property type="match status" value="1"/>
</dbReference>
<protein>
    <submittedName>
        <fullName evidence="3">MBL fold metallo-hydrolase</fullName>
    </submittedName>
</protein>
<dbReference type="Pfam" id="PF00753">
    <property type="entry name" value="Lactamase_B"/>
    <property type="match status" value="1"/>
</dbReference>
<proteinExistence type="predicted"/>
<dbReference type="InterPro" id="IPR001279">
    <property type="entry name" value="Metallo-B-lactamas"/>
</dbReference>